<protein>
    <submittedName>
        <fullName evidence="1">Uncharacterized protein</fullName>
    </submittedName>
</protein>
<sequence length="294" mass="31406">MSAVLERLERLPRRNLTVLALKGLSTLVPGGWPNITRADALIADVLGSTDPELIRQVRARADLLSRARHEGYGRALSLYDAVNRSQKAAGGLRLLANIGGALPLVKRVADLTPTSDTLQAADLSLKVAAEMLAFTQVNGLPGDSFGDFAAALGDYAGEARVRMAALICFDALLPLGDQALSRLDDLLGGVDRRDLHQLPAYAGMARLLPGRGDGAHLSFLRRSIEPWLGWAGGFTSQLGLTGQKAVQALEGTLGPWQGSFKQMATFLDAFTDTYQHTGVQAVARRLVERAAAEI</sequence>
<name>A0ABU5RWH0_9CYAN</name>
<dbReference type="EMBL" id="JAYGHX010000007">
    <property type="protein sequence ID" value="MEA5392000.1"/>
    <property type="molecule type" value="Genomic_DNA"/>
</dbReference>
<dbReference type="Proteomes" id="UP001304461">
    <property type="component" value="Unassembled WGS sequence"/>
</dbReference>
<reference evidence="1 2" key="1">
    <citation type="submission" date="2023-12" db="EMBL/GenBank/DDBJ databases">
        <title>Baltic Sea Cyanobacteria.</title>
        <authorList>
            <person name="Delbaje E."/>
            <person name="Fewer D.P."/>
            <person name="Shishido T.K."/>
        </authorList>
    </citation>
    <scope>NUCLEOTIDE SEQUENCE [LARGE SCALE GENOMIC DNA]</scope>
    <source>
        <strain evidence="1 2">UHCC 0139</strain>
    </source>
</reference>
<proteinExistence type="predicted"/>
<evidence type="ECO:0000313" key="2">
    <source>
        <dbReference type="Proteomes" id="UP001304461"/>
    </source>
</evidence>
<gene>
    <name evidence="1" type="ORF">VB738_12105</name>
</gene>
<comment type="caution">
    <text evidence="1">The sequence shown here is derived from an EMBL/GenBank/DDBJ whole genome shotgun (WGS) entry which is preliminary data.</text>
</comment>
<keyword evidence="2" id="KW-1185">Reference proteome</keyword>
<evidence type="ECO:0000313" key="1">
    <source>
        <dbReference type="EMBL" id="MEA5392000.1"/>
    </source>
</evidence>
<dbReference type="RefSeq" id="WP_323305970.1">
    <property type="nucleotide sequence ID" value="NZ_JAYGHX010000007.1"/>
</dbReference>
<accession>A0ABU5RWH0</accession>
<organism evidence="1 2">
    <name type="scientific">Cyanobium gracile UHCC 0139</name>
    <dbReference type="NCBI Taxonomy" id="3110308"/>
    <lineage>
        <taxon>Bacteria</taxon>
        <taxon>Bacillati</taxon>
        <taxon>Cyanobacteriota</taxon>
        <taxon>Cyanophyceae</taxon>
        <taxon>Synechococcales</taxon>
        <taxon>Prochlorococcaceae</taxon>
        <taxon>Cyanobium</taxon>
    </lineage>
</organism>